<evidence type="ECO:0000256" key="4">
    <source>
        <dbReference type="ARBA" id="ARBA00022741"/>
    </source>
</evidence>
<dbReference type="InterPro" id="IPR036640">
    <property type="entry name" value="ABC1_TM_sf"/>
</dbReference>
<organism evidence="11 12">
    <name type="scientific">Thauera sinica</name>
    <dbReference type="NCBI Taxonomy" id="2665146"/>
    <lineage>
        <taxon>Bacteria</taxon>
        <taxon>Pseudomonadati</taxon>
        <taxon>Pseudomonadota</taxon>
        <taxon>Betaproteobacteria</taxon>
        <taxon>Rhodocyclales</taxon>
        <taxon>Zoogloeaceae</taxon>
        <taxon>Thauera</taxon>
    </lineage>
</organism>
<keyword evidence="3 8" id="KW-0812">Transmembrane</keyword>
<evidence type="ECO:0000256" key="3">
    <source>
        <dbReference type="ARBA" id="ARBA00022692"/>
    </source>
</evidence>
<protein>
    <submittedName>
        <fullName evidence="11">Type I secretion system permease/ATPase</fullName>
    </submittedName>
</protein>
<feature type="domain" description="ABC transporter" evidence="9">
    <location>
        <begin position="326"/>
        <end position="561"/>
    </location>
</feature>
<keyword evidence="5" id="KW-0067">ATP-binding</keyword>
<dbReference type="SMART" id="SM00382">
    <property type="entry name" value="AAA"/>
    <property type="match status" value="1"/>
</dbReference>
<dbReference type="RefSeq" id="WP_096447583.1">
    <property type="nucleotide sequence ID" value="NZ_JBHSOG010000041.1"/>
</dbReference>
<evidence type="ECO:0000256" key="7">
    <source>
        <dbReference type="ARBA" id="ARBA00023136"/>
    </source>
</evidence>
<keyword evidence="7 8" id="KW-0472">Membrane</keyword>
<proteinExistence type="predicted"/>
<evidence type="ECO:0000256" key="1">
    <source>
        <dbReference type="ARBA" id="ARBA00004651"/>
    </source>
</evidence>
<feature type="transmembrane region" description="Helical" evidence="8">
    <location>
        <begin position="60"/>
        <end position="80"/>
    </location>
</feature>
<evidence type="ECO:0000256" key="2">
    <source>
        <dbReference type="ARBA" id="ARBA00022475"/>
    </source>
</evidence>
<evidence type="ECO:0000256" key="5">
    <source>
        <dbReference type="ARBA" id="ARBA00022840"/>
    </source>
</evidence>
<dbReference type="EMBL" id="JBHSOG010000041">
    <property type="protein sequence ID" value="MFC5769787.1"/>
    <property type="molecule type" value="Genomic_DNA"/>
</dbReference>
<name>A0ABW1AR74_9RHOO</name>
<dbReference type="PANTHER" id="PTHR24221">
    <property type="entry name" value="ATP-BINDING CASSETTE SUB-FAMILY B"/>
    <property type="match status" value="1"/>
</dbReference>
<dbReference type="InterPro" id="IPR039421">
    <property type="entry name" value="Type_1_exporter"/>
</dbReference>
<keyword evidence="12" id="KW-1185">Reference proteome</keyword>
<dbReference type="InterPro" id="IPR017871">
    <property type="entry name" value="ABC_transporter-like_CS"/>
</dbReference>
<dbReference type="SUPFAM" id="SSF52540">
    <property type="entry name" value="P-loop containing nucleoside triphosphate hydrolases"/>
    <property type="match status" value="1"/>
</dbReference>
<dbReference type="NCBIfam" id="TIGR01842">
    <property type="entry name" value="type_I_sec_PrtD"/>
    <property type="match status" value="1"/>
</dbReference>
<dbReference type="InterPro" id="IPR011527">
    <property type="entry name" value="ABC1_TM_dom"/>
</dbReference>
<evidence type="ECO:0000313" key="12">
    <source>
        <dbReference type="Proteomes" id="UP001595974"/>
    </source>
</evidence>
<keyword evidence="6 8" id="KW-1133">Transmembrane helix</keyword>
<evidence type="ECO:0000256" key="8">
    <source>
        <dbReference type="SAM" id="Phobius"/>
    </source>
</evidence>
<feature type="transmembrane region" description="Helical" evidence="8">
    <location>
        <begin position="21"/>
        <end position="48"/>
    </location>
</feature>
<evidence type="ECO:0000259" key="10">
    <source>
        <dbReference type="PROSITE" id="PS50929"/>
    </source>
</evidence>
<evidence type="ECO:0000313" key="11">
    <source>
        <dbReference type="EMBL" id="MFC5769787.1"/>
    </source>
</evidence>
<dbReference type="InterPro" id="IPR047957">
    <property type="entry name" value="ABC_AprD-like_6TM"/>
</dbReference>
<dbReference type="Gene3D" id="1.20.1560.10">
    <property type="entry name" value="ABC transporter type 1, transmembrane domain"/>
    <property type="match status" value="1"/>
</dbReference>
<dbReference type="PANTHER" id="PTHR24221:SF248">
    <property type="entry name" value="ABC TRANSPORTER TRANSMEMBRANE REGION"/>
    <property type="match status" value="1"/>
</dbReference>
<feature type="transmembrane region" description="Helical" evidence="8">
    <location>
        <begin position="151"/>
        <end position="169"/>
    </location>
</feature>
<gene>
    <name evidence="11" type="ORF">ACFPTN_10425</name>
</gene>
<evidence type="ECO:0000256" key="6">
    <source>
        <dbReference type="ARBA" id="ARBA00022989"/>
    </source>
</evidence>
<reference evidence="12" key="1">
    <citation type="journal article" date="2019" name="Int. J. Syst. Evol. Microbiol.">
        <title>The Global Catalogue of Microorganisms (GCM) 10K type strain sequencing project: providing services to taxonomists for standard genome sequencing and annotation.</title>
        <authorList>
            <consortium name="The Broad Institute Genomics Platform"/>
            <consortium name="The Broad Institute Genome Sequencing Center for Infectious Disease"/>
            <person name="Wu L."/>
            <person name="Ma J."/>
        </authorList>
    </citation>
    <scope>NUCLEOTIDE SEQUENCE [LARGE SCALE GENOMIC DNA]</scope>
    <source>
        <strain evidence="12">SHR3</strain>
    </source>
</reference>
<dbReference type="SUPFAM" id="SSF90123">
    <property type="entry name" value="ABC transporter transmembrane region"/>
    <property type="match status" value="1"/>
</dbReference>
<comment type="caution">
    <text evidence="11">The sequence shown here is derived from an EMBL/GenBank/DDBJ whole genome shotgun (WGS) entry which is preliminary data.</text>
</comment>
<feature type="domain" description="ABC transmembrane type-1" evidence="10">
    <location>
        <begin position="26"/>
        <end position="295"/>
    </location>
</feature>
<dbReference type="InterPro" id="IPR003439">
    <property type="entry name" value="ABC_transporter-like_ATP-bd"/>
</dbReference>
<evidence type="ECO:0000259" key="9">
    <source>
        <dbReference type="PROSITE" id="PS50893"/>
    </source>
</evidence>
<dbReference type="InterPro" id="IPR027417">
    <property type="entry name" value="P-loop_NTPase"/>
</dbReference>
<dbReference type="Proteomes" id="UP001595974">
    <property type="component" value="Unassembled WGS sequence"/>
</dbReference>
<comment type="subcellular location">
    <subcellularLocation>
        <location evidence="1">Cell membrane</location>
        <topology evidence="1">Multi-pass membrane protein</topology>
    </subcellularLocation>
</comment>
<dbReference type="InterPro" id="IPR003593">
    <property type="entry name" value="AAA+_ATPase"/>
</dbReference>
<accession>A0ABW1AR74</accession>
<dbReference type="PROSITE" id="PS50893">
    <property type="entry name" value="ABC_TRANSPORTER_2"/>
    <property type="match status" value="1"/>
</dbReference>
<dbReference type="InterPro" id="IPR010128">
    <property type="entry name" value="ATPase_T1SS_PrtD-like"/>
</dbReference>
<sequence>MPGATAKLETPFRRATDGAKAVLKQIAFFSLFINLLMLTSSIYMLQVYDRVLASHSQSTLLYLTLFAAGCLATLAALEVVRTRMLVRMGARFDAHLSGQVFARTLSAGRNGQALRDVDTLRGFLASAQILHLLDAPWIPVYLGLVYVLHPMLGHVALLGAVVLFALGLWNERATRAPLAEAGEELAASTRFAEISARNAEAVRAMGMLPGLTAIWRRRHELGLGLQGRASDRAGDISAIAKAMRFLLQIAILGVGAWLVIEEQTTAGVMIAASIVMGRGLAPVEAGIGGWRGFVQARQAHARLLKEFGGSAEPAPAMPLPAPAGRVTFENVAGAPPEHRKPTIQDLNFTLEAGTCLGITGPSAAGKSTLARLAVGVWRPLSGIVRLDGANVADWAREHVGPHIGYLPQDIELFPGTVAENIARFGEADPHKVVEAAQLAGAHQVILELPRGYDTHIGPGGINLSGGQRQRIGLARAFYGRPALIVLDEPTSNLDAEGESAVRQAMDVLRAAGRTVIVIAHRPAVLGGTDLLMVVQRGQVTSLGATAEVMPQITRRVVARPVPDTAGAGHA</sequence>
<dbReference type="CDD" id="cd18586">
    <property type="entry name" value="ABC_6TM_PrtD_like"/>
    <property type="match status" value="1"/>
</dbReference>
<dbReference type="PROSITE" id="PS50929">
    <property type="entry name" value="ABC_TM1F"/>
    <property type="match status" value="1"/>
</dbReference>
<dbReference type="Pfam" id="PF00005">
    <property type="entry name" value="ABC_tran"/>
    <property type="match status" value="1"/>
</dbReference>
<dbReference type="Pfam" id="PF00664">
    <property type="entry name" value="ABC_membrane"/>
    <property type="match status" value="1"/>
</dbReference>
<keyword evidence="2" id="KW-1003">Cell membrane</keyword>
<dbReference type="Gene3D" id="3.40.50.300">
    <property type="entry name" value="P-loop containing nucleotide triphosphate hydrolases"/>
    <property type="match status" value="1"/>
</dbReference>
<dbReference type="PROSITE" id="PS00211">
    <property type="entry name" value="ABC_TRANSPORTER_1"/>
    <property type="match status" value="1"/>
</dbReference>
<keyword evidence="4" id="KW-0547">Nucleotide-binding</keyword>